<dbReference type="PROSITE" id="PS51689">
    <property type="entry name" value="SAM_RNA_A_N6_MT"/>
    <property type="match status" value="1"/>
</dbReference>
<keyword evidence="3 6" id="KW-0808">Transferase</keyword>
<feature type="binding site" evidence="6 7">
    <location>
        <position position="27"/>
    </location>
    <ligand>
        <name>S-adenosyl-L-methionine</name>
        <dbReference type="ChEBI" id="CHEBI:59789"/>
    </ligand>
</feature>
<dbReference type="SUPFAM" id="SSF53335">
    <property type="entry name" value="S-adenosyl-L-methionine-dependent methyltransferases"/>
    <property type="match status" value="1"/>
</dbReference>
<feature type="binding site" evidence="6 7">
    <location>
        <position position="75"/>
    </location>
    <ligand>
        <name>S-adenosyl-L-methionine</name>
        <dbReference type="ChEBI" id="CHEBI:59789"/>
    </ligand>
</feature>
<gene>
    <name evidence="6" type="primary">rsmA</name>
    <name evidence="6" type="synonym">ksgA</name>
    <name evidence="9" type="ORF">AFULGI_00020340</name>
</gene>
<name>A0A075WHW0_ARCFL</name>
<keyword evidence="1 6" id="KW-0698">rRNA processing</keyword>
<dbReference type="GO" id="GO:0005737">
    <property type="term" value="C:cytoplasm"/>
    <property type="evidence" value="ECO:0007669"/>
    <property type="project" value="UniProtKB-SubCell"/>
</dbReference>
<dbReference type="GO" id="GO:0000179">
    <property type="term" value="F:rRNA (adenine-N6,N6-)-dimethyltransferase activity"/>
    <property type="evidence" value="ECO:0007669"/>
    <property type="project" value="UniProtKB-UniRule"/>
</dbReference>
<dbReference type="AlphaFoldDB" id="A0A075WHW0"/>
<dbReference type="InterPro" id="IPR020596">
    <property type="entry name" value="rRNA_Ade_Mease_Trfase_CS"/>
</dbReference>
<keyword evidence="5 6" id="KW-0694">RNA-binding</keyword>
<evidence type="ECO:0000256" key="2">
    <source>
        <dbReference type="ARBA" id="ARBA00022603"/>
    </source>
</evidence>
<evidence type="ECO:0000313" key="10">
    <source>
        <dbReference type="Proteomes" id="UP000028501"/>
    </source>
</evidence>
<dbReference type="EC" id="2.1.1.-" evidence="6"/>
<keyword evidence="4 6" id="KW-0949">S-adenosyl-L-methionine</keyword>
<sequence>MLVDRRVISRIVGYAELSEDDVVLEVGCGTGNLTSALLRKCSVVGIEKDPLMVKRLRERFSDFIGKGRFRLIQGDALKVDFPYFTKFVANIPYKISSPLTFKLLKTDFRLAVVMYQREFAERLCGEDNRLGVISKTYCKAEILEIVKPSSFNPPPKVESAIVRIVPEPEVFVENRELFEKFVTFAFSMRRKRMGKIVQEFRKRYGVELAVNKNLAEKRPEELGARKFAEIVVGE</sequence>
<evidence type="ECO:0000256" key="7">
    <source>
        <dbReference type="PROSITE-ProRule" id="PRU01026"/>
    </source>
</evidence>
<dbReference type="EMBL" id="CP006577">
    <property type="protein sequence ID" value="AIG98784.1"/>
    <property type="molecule type" value="Genomic_DNA"/>
</dbReference>
<comment type="subcellular location">
    <subcellularLocation>
        <location evidence="6">Cytoplasm</location>
    </subcellularLocation>
</comment>
<dbReference type="SMART" id="SM00650">
    <property type="entry name" value="rADc"/>
    <property type="match status" value="1"/>
</dbReference>
<feature type="domain" description="Ribosomal RNA adenine methylase transferase N-terminal" evidence="8">
    <location>
        <begin position="7"/>
        <end position="168"/>
    </location>
</feature>
<dbReference type="HAMAP" id="MF_00607">
    <property type="entry name" value="16SrRNA_methyltr_A"/>
    <property type="match status" value="1"/>
</dbReference>
<dbReference type="Pfam" id="PF00398">
    <property type="entry name" value="RrnaAD"/>
    <property type="match status" value="1"/>
</dbReference>
<evidence type="ECO:0000256" key="4">
    <source>
        <dbReference type="ARBA" id="ARBA00022691"/>
    </source>
</evidence>
<comment type="function">
    <text evidence="6">Specifically dimethylates two adjacent adenosines in the loop of a conserved hairpin near the 3'-end of 16S rRNA in the 30S particle. May play a critical role in biogenesis of 30S subunits.</text>
</comment>
<dbReference type="InterPro" id="IPR020598">
    <property type="entry name" value="rRNA_Ade_methylase_Trfase_N"/>
</dbReference>
<dbReference type="PANTHER" id="PTHR11727">
    <property type="entry name" value="DIMETHYLADENOSINE TRANSFERASE"/>
    <property type="match status" value="1"/>
</dbReference>
<evidence type="ECO:0000313" key="9">
    <source>
        <dbReference type="EMBL" id="AIG98784.1"/>
    </source>
</evidence>
<dbReference type="Proteomes" id="UP000028501">
    <property type="component" value="Chromosome"/>
</dbReference>
<dbReference type="CDD" id="cd02440">
    <property type="entry name" value="AdoMet_MTases"/>
    <property type="match status" value="1"/>
</dbReference>
<evidence type="ECO:0000256" key="6">
    <source>
        <dbReference type="HAMAP-Rule" id="MF_00607"/>
    </source>
</evidence>
<feature type="binding site" evidence="6 7">
    <location>
        <position position="2"/>
    </location>
    <ligand>
        <name>S-adenosyl-L-methionine</name>
        <dbReference type="ChEBI" id="CHEBI:59789"/>
    </ligand>
</feature>
<keyword evidence="2 6" id="KW-0489">Methyltransferase</keyword>
<proteinExistence type="inferred from homology"/>
<keyword evidence="6" id="KW-0963">Cytoplasm</keyword>
<dbReference type="PANTHER" id="PTHR11727:SF7">
    <property type="entry name" value="DIMETHYLADENOSINE TRANSFERASE-RELATED"/>
    <property type="match status" value="1"/>
</dbReference>
<comment type="similarity">
    <text evidence="6">Belongs to the class I-like SAM-binding methyltransferase superfamily. rRNA adenine N(6)-methyltransferase family. RsmA subfamily.</text>
</comment>
<evidence type="ECO:0000256" key="1">
    <source>
        <dbReference type="ARBA" id="ARBA00022552"/>
    </source>
</evidence>
<dbReference type="InterPro" id="IPR029063">
    <property type="entry name" value="SAM-dependent_MTases_sf"/>
</dbReference>
<dbReference type="InterPro" id="IPR001737">
    <property type="entry name" value="KsgA/Erm"/>
</dbReference>
<evidence type="ECO:0000256" key="5">
    <source>
        <dbReference type="ARBA" id="ARBA00022884"/>
    </source>
</evidence>
<comment type="caution">
    <text evidence="6 7">Lacks conserved residue(s) required for the propagation of feature annotation.</text>
</comment>
<evidence type="ECO:0000259" key="8">
    <source>
        <dbReference type="SMART" id="SM00650"/>
    </source>
</evidence>
<dbReference type="GO" id="GO:0003723">
    <property type="term" value="F:RNA binding"/>
    <property type="evidence" value="ECO:0007669"/>
    <property type="project" value="UniProtKB-UniRule"/>
</dbReference>
<dbReference type="NCBIfam" id="TIGR00755">
    <property type="entry name" value="ksgA"/>
    <property type="match status" value="1"/>
</dbReference>
<feature type="binding site" evidence="6 7">
    <location>
        <position position="47"/>
    </location>
    <ligand>
        <name>S-adenosyl-L-methionine</name>
        <dbReference type="ChEBI" id="CHEBI:59789"/>
    </ligand>
</feature>
<evidence type="ECO:0000256" key="3">
    <source>
        <dbReference type="ARBA" id="ARBA00022679"/>
    </source>
</evidence>
<dbReference type="HOGENOM" id="CLU_041220_2_3_2"/>
<accession>A0A075WHW0</accession>
<dbReference type="Gene3D" id="3.40.50.150">
    <property type="entry name" value="Vaccinia Virus protein VP39"/>
    <property type="match status" value="1"/>
</dbReference>
<protein>
    <recommendedName>
        <fullName evidence="6">Probable ribosomal RNA small subunit methyltransferase A</fullName>
        <ecNumber evidence="6">2.1.1.-</ecNumber>
    </recommendedName>
    <alternativeName>
        <fullName evidence="6">16S rRNA dimethyladenosine transferase</fullName>
    </alternativeName>
    <alternativeName>
        <fullName evidence="6">16S rRNA dimethylase</fullName>
    </alternativeName>
    <alternativeName>
        <fullName evidence="6">S-adenosylmethionine-6-N',N'-adenosyl(rRNA) dimethyltransferase</fullName>
    </alternativeName>
</protein>
<organism evidence="9 10">
    <name type="scientific">Archaeoglobus fulgidus DSM 8774</name>
    <dbReference type="NCBI Taxonomy" id="1344584"/>
    <lineage>
        <taxon>Archaea</taxon>
        <taxon>Methanobacteriati</taxon>
        <taxon>Methanobacteriota</taxon>
        <taxon>Archaeoglobi</taxon>
        <taxon>Archaeoglobales</taxon>
        <taxon>Archaeoglobaceae</taxon>
        <taxon>Archaeoglobus</taxon>
    </lineage>
</organism>
<reference evidence="9 10" key="1">
    <citation type="submission" date="2013-07" db="EMBL/GenBank/DDBJ databases">
        <title>Genome of Archaeoglobus fulgidus.</title>
        <authorList>
            <person name="Fiebig A."/>
            <person name="Birkeland N.-K."/>
        </authorList>
    </citation>
    <scope>NUCLEOTIDE SEQUENCE [LARGE SCALE GENOMIC DNA]</scope>
    <source>
        <strain evidence="9 10">DSM 8774</strain>
    </source>
</reference>
<feature type="binding site" evidence="6 7">
    <location>
        <position position="90"/>
    </location>
    <ligand>
        <name>S-adenosyl-L-methionine</name>
        <dbReference type="ChEBI" id="CHEBI:59789"/>
    </ligand>
</feature>
<dbReference type="PROSITE" id="PS01131">
    <property type="entry name" value="RRNA_A_DIMETH"/>
    <property type="match status" value="1"/>
</dbReference>
<dbReference type="InterPro" id="IPR011530">
    <property type="entry name" value="rRNA_adenine_dimethylase"/>
</dbReference>
<dbReference type="KEGG" id="afg:AFULGI_00020340"/>